<evidence type="ECO:0000313" key="1">
    <source>
        <dbReference type="EMBL" id="GAA5096486.1"/>
    </source>
</evidence>
<comment type="caution">
    <text evidence="1">The sequence shown here is derived from an EMBL/GenBank/DDBJ whole genome shotgun (WGS) entry which is preliminary data.</text>
</comment>
<organism evidence="1 2">
    <name type="scientific">Chryseobacterium ginsengisoli</name>
    <dbReference type="NCBI Taxonomy" id="363853"/>
    <lineage>
        <taxon>Bacteria</taxon>
        <taxon>Pseudomonadati</taxon>
        <taxon>Bacteroidota</taxon>
        <taxon>Flavobacteriia</taxon>
        <taxon>Flavobacteriales</taxon>
        <taxon>Weeksellaceae</taxon>
        <taxon>Chryseobacterium group</taxon>
        <taxon>Chryseobacterium</taxon>
    </lineage>
</organism>
<gene>
    <name evidence="1" type="ORF">GCM10023210_30300</name>
</gene>
<keyword evidence="2" id="KW-1185">Reference proteome</keyword>
<dbReference type="Proteomes" id="UP001500353">
    <property type="component" value="Unassembled WGS sequence"/>
</dbReference>
<reference evidence="2" key="1">
    <citation type="journal article" date="2019" name="Int. J. Syst. Evol. Microbiol.">
        <title>The Global Catalogue of Microorganisms (GCM) 10K type strain sequencing project: providing services to taxonomists for standard genome sequencing and annotation.</title>
        <authorList>
            <consortium name="The Broad Institute Genomics Platform"/>
            <consortium name="The Broad Institute Genome Sequencing Center for Infectious Disease"/>
            <person name="Wu L."/>
            <person name="Ma J."/>
        </authorList>
    </citation>
    <scope>NUCLEOTIDE SEQUENCE [LARGE SCALE GENOMIC DNA]</scope>
    <source>
        <strain evidence="2">JCM 18019</strain>
    </source>
</reference>
<dbReference type="EMBL" id="BAABHX010000005">
    <property type="protein sequence ID" value="GAA5096486.1"/>
    <property type="molecule type" value="Genomic_DNA"/>
</dbReference>
<accession>A0ABP9MGZ5</accession>
<evidence type="ECO:0000313" key="2">
    <source>
        <dbReference type="Proteomes" id="UP001500353"/>
    </source>
</evidence>
<proteinExistence type="predicted"/>
<name>A0ABP9MGZ5_9FLAO</name>
<protein>
    <submittedName>
        <fullName evidence="1">Uncharacterized protein</fullName>
    </submittedName>
</protein>
<sequence length="207" mass="24416">MAVSHKRKRKIIYKDKLYLWYIVPDDDYHFLFYLKIISDDQTLHLSYETDQASNIFIQPRIGVMKSEKLKEGGYKFSPRIQDKVFSNYNVKLILEWHDSQDGTVSPEIFKMPKNPFEDIDFKIGTIVYIVKDFSRSNLKSDMLEVSYPFNYTLTAGWHGSERGYHITIIKNNDHENPVAKTHESYFELEEATISAVAMIENWINEQK</sequence>